<dbReference type="AlphaFoldDB" id="A0A194UVU8"/>
<accession>A0A194UVU8</accession>
<dbReference type="Proteomes" id="UP000078576">
    <property type="component" value="Unassembled WGS sequence"/>
</dbReference>
<dbReference type="OrthoDB" id="5367645at2759"/>
<protein>
    <submittedName>
        <fullName evidence="3">Uncharacterized protein</fullName>
    </submittedName>
</protein>
<reference evidence="4" key="1">
    <citation type="submission" date="2014-12" db="EMBL/GenBank/DDBJ databases">
        <title>Genome Sequence of Valsa Canker Pathogens Uncovers a Specific Adaption of Colonization on Woody Bark.</title>
        <authorList>
            <person name="Yin Z."/>
            <person name="Liu H."/>
            <person name="Gao X."/>
            <person name="Li Z."/>
            <person name="Song N."/>
            <person name="Ke X."/>
            <person name="Dai Q."/>
            <person name="Wu Y."/>
            <person name="Sun Y."/>
            <person name="Xu J.-R."/>
            <person name="Kang Z.K."/>
            <person name="Wang L."/>
            <person name="Huang L."/>
        </authorList>
    </citation>
    <scope>NUCLEOTIDE SEQUENCE [LARGE SCALE GENOMIC DNA]</scope>
    <source>
        <strain evidence="4">SXYL134</strain>
    </source>
</reference>
<organism evidence="3 4">
    <name type="scientific">Cytospora mali</name>
    <name type="common">Apple Valsa canker fungus</name>
    <name type="synonym">Valsa mali</name>
    <dbReference type="NCBI Taxonomy" id="578113"/>
    <lineage>
        <taxon>Eukaryota</taxon>
        <taxon>Fungi</taxon>
        <taxon>Dikarya</taxon>
        <taxon>Ascomycota</taxon>
        <taxon>Pezizomycotina</taxon>
        <taxon>Sordariomycetes</taxon>
        <taxon>Sordariomycetidae</taxon>
        <taxon>Diaporthales</taxon>
        <taxon>Cytosporaceae</taxon>
        <taxon>Cytospora</taxon>
    </lineage>
</organism>
<sequence length="222" mass="24603">MLQLRHLTAAASVLLAGIMGTLADDPVQFLYPVDTGLIFHYLDRIDVSYQSNYSAPYLFTWCDPDDVQGAQSDRPDAYNATTEITLQFTSNAGLTHYSCDDEYPGFNSDRQYDSDDNSDSFRSTIHQWFVNRGKGGPRYRHRNAGDMGGRASPSPFQGMAELEEQQGPAELEIVSHSSATLKGKYAPVAAYSPQELPADYPGSEIEPQELPAAVDREHREGQ</sequence>
<feature type="chain" id="PRO_5008265910" evidence="2">
    <location>
        <begin position="24"/>
        <end position="222"/>
    </location>
</feature>
<keyword evidence="4" id="KW-1185">Reference proteome</keyword>
<feature type="region of interest" description="Disordered" evidence="1">
    <location>
        <begin position="194"/>
        <end position="222"/>
    </location>
</feature>
<dbReference type="EMBL" id="KN714683">
    <property type="protein sequence ID" value="KUI55815.1"/>
    <property type="molecule type" value="Genomic_DNA"/>
</dbReference>
<evidence type="ECO:0000256" key="1">
    <source>
        <dbReference type="SAM" id="MobiDB-lite"/>
    </source>
</evidence>
<evidence type="ECO:0000256" key="2">
    <source>
        <dbReference type="SAM" id="SignalP"/>
    </source>
</evidence>
<evidence type="ECO:0000313" key="4">
    <source>
        <dbReference type="Proteomes" id="UP000078576"/>
    </source>
</evidence>
<gene>
    <name evidence="3" type="ORF">VP1G_03165</name>
</gene>
<proteinExistence type="predicted"/>
<feature type="signal peptide" evidence="2">
    <location>
        <begin position="1"/>
        <end position="23"/>
    </location>
</feature>
<keyword evidence="2" id="KW-0732">Signal</keyword>
<name>A0A194UVU8_CYTMA</name>
<evidence type="ECO:0000313" key="3">
    <source>
        <dbReference type="EMBL" id="KUI55815.1"/>
    </source>
</evidence>